<dbReference type="SUPFAM" id="SSF56300">
    <property type="entry name" value="Metallo-dependent phosphatases"/>
    <property type="match status" value="1"/>
</dbReference>
<dbReference type="InterPro" id="IPR004843">
    <property type="entry name" value="Calcineurin-like_PHP"/>
</dbReference>
<dbReference type="GO" id="GO:0008758">
    <property type="term" value="F:UDP-2,3-diacylglucosamine hydrolase activity"/>
    <property type="evidence" value="ECO:0007669"/>
    <property type="project" value="TreeGrafter"/>
</dbReference>
<dbReference type="Gene3D" id="3.60.21.10">
    <property type="match status" value="1"/>
</dbReference>
<feature type="domain" description="Calcineurin-like phosphoesterase" evidence="4">
    <location>
        <begin position="146"/>
        <end position="312"/>
    </location>
</feature>
<dbReference type="InterPro" id="IPR051158">
    <property type="entry name" value="Metallophosphoesterase_sf"/>
</dbReference>
<feature type="transmembrane region" description="Helical" evidence="3">
    <location>
        <begin position="25"/>
        <end position="44"/>
    </location>
</feature>
<keyword evidence="2" id="KW-0378">Hydrolase</keyword>
<evidence type="ECO:0000259" key="4">
    <source>
        <dbReference type="Pfam" id="PF00149"/>
    </source>
</evidence>
<keyword evidence="6" id="KW-1185">Reference proteome</keyword>
<accession>A0A840ZTG2</accession>
<dbReference type="Proteomes" id="UP000583454">
    <property type="component" value="Unassembled WGS sequence"/>
</dbReference>
<dbReference type="AlphaFoldDB" id="A0A840ZTG2"/>
<dbReference type="CDD" id="cd07385">
    <property type="entry name" value="MPP_YkuE_C"/>
    <property type="match status" value="1"/>
</dbReference>
<reference evidence="5 6" key="1">
    <citation type="submission" date="2020-08" db="EMBL/GenBank/DDBJ databases">
        <title>Genomic Encyclopedia of Type Strains, Phase IV (KMG-IV): sequencing the most valuable type-strain genomes for metagenomic binning, comparative biology and taxonomic classification.</title>
        <authorList>
            <person name="Goeker M."/>
        </authorList>
    </citation>
    <scope>NUCLEOTIDE SEQUENCE [LARGE SCALE GENOMIC DNA]</scope>
    <source>
        <strain evidence="5 6">DSM 2163</strain>
    </source>
</reference>
<sequence>MFQLIFGLPSLYVIARVLWPLPWPLALKACIAVLLLVASQYHLWSRLSSGSVFAPEFPRPLILLFNWAFGVIVLLAVMQVALDVVVLAGKLVSGGRWSLPVAWLYAEAALAMILSAVAVQQAVRLPPLKDVTVEIENLPAGFDGYRLLQLTDLHLSRLFPAPWTRAVVARSNALGVDLIVITGDLIDGSLAARRADVAPLRDLRAPDGVWLIPGNHEYFFEYAAWMRHYADLGLAVLPNRHTVLRRGDDALVLAGVTDLSAAHAGQPAHDLDAALAGAPAGAPVILLDHQPGNAARAATKGVALQLSGHTHGGMFVGLDRLVARANGGFVSGAYAVGGMTLYVNNGTALWPGFALRLGPPSELTRIMLRAKARPSGA</sequence>
<evidence type="ECO:0000256" key="2">
    <source>
        <dbReference type="ARBA" id="ARBA00022801"/>
    </source>
</evidence>
<dbReference type="EMBL" id="JACHOP010000044">
    <property type="protein sequence ID" value="MBB5760325.1"/>
    <property type="molecule type" value="Genomic_DNA"/>
</dbReference>
<dbReference type="Pfam" id="PF00149">
    <property type="entry name" value="Metallophos"/>
    <property type="match status" value="1"/>
</dbReference>
<feature type="transmembrane region" description="Helical" evidence="3">
    <location>
        <begin position="64"/>
        <end position="82"/>
    </location>
</feature>
<dbReference type="RefSeq" id="WP_183574190.1">
    <property type="nucleotide sequence ID" value="NZ_JACHOP010000044.1"/>
</dbReference>
<keyword evidence="3" id="KW-1133">Transmembrane helix</keyword>
<dbReference type="GO" id="GO:0016020">
    <property type="term" value="C:membrane"/>
    <property type="evidence" value="ECO:0007669"/>
    <property type="project" value="GOC"/>
</dbReference>
<dbReference type="GO" id="GO:0046872">
    <property type="term" value="F:metal ion binding"/>
    <property type="evidence" value="ECO:0007669"/>
    <property type="project" value="UniProtKB-KW"/>
</dbReference>
<dbReference type="PANTHER" id="PTHR31302:SF31">
    <property type="entry name" value="PHOSPHODIESTERASE YAEI"/>
    <property type="match status" value="1"/>
</dbReference>
<dbReference type="GO" id="GO:0009245">
    <property type="term" value="P:lipid A biosynthetic process"/>
    <property type="evidence" value="ECO:0007669"/>
    <property type="project" value="TreeGrafter"/>
</dbReference>
<organism evidence="5 6">
    <name type="scientific">Methylorubrum rhodinum</name>
    <dbReference type="NCBI Taxonomy" id="29428"/>
    <lineage>
        <taxon>Bacteria</taxon>
        <taxon>Pseudomonadati</taxon>
        <taxon>Pseudomonadota</taxon>
        <taxon>Alphaproteobacteria</taxon>
        <taxon>Hyphomicrobiales</taxon>
        <taxon>Methylobacteriaceae</taxon>
        <taxon>Methylorubrum</taxon>
    </lineage>
</organism>
<keyword evidence="3" id="KW-0472">Membrane</keyword>
<name>A0A840ZTG2_9HYPH</name>
<comment type="caution">
    <text evidence="5">The sequence shown here is derived from an EMBL/GenBank/DDBJ whole genome shotgun (WGS) entry which is preliminary data.</text>
</comment>
<dbReference type="PANTHER" id="PTHR31302">
    <property type="entry name" value="TRANSMEMBRANE PROTEIN WITH METALLOPHOSPHOESTERASE DOMAIN-RELATED"/>
    <property type="match status" value="1"/>
</dbReference>
<keyword evidence="1" id="KW-0479">Metal-binding</keyword>
<evidence type="ECO:0000256" key="1">
    <source>
        <dbReference type="ARBA" id="ARBA00022723"/>
    </source>
</evidence>
<evidence type="ECO:0000313" key="5">
    <source>
        <dbReference type="EMBL" id="MBB5760325.1"/>
    </source>
</evidence>
<dbReference type="InterPro" id="IPR029052">
    <property type="entry name" value="Metallo-depent_PP-like"/>
</dbReference>
<keyword evidence="3" id="KW-0812">Transmembrane</keyword>
<proteinExistence type="predicted"/>
<protein>
    <recommendedName>
        <fullName evidence="4">Calcineurin-like phosphoesterase domain-containing protein</fullName>
    </recommendedName>
</protein>
<gene>
    <name evidence="5" type="ORF">HNR00_005074</name>
</gene>
<feature type="transmembrane region" description="Helical" evidence="3">
    <location>
        <begin position="102"/>
        <end position="119"/>
    </location>
</feature>
<evidence type="ECO:0000256" key="3">
    <source>
        <dbReference type="SAM" id="Phobius"/>
    </source>
</evidence>
<evidence type="ECO:0000313" key="6">
    <source>
        <dbReference type="Proteomes" id="UP000583454"/>
    </source>
</evidence>